<dbReference type="Pfam" id="PF00501">
    <property type="entry name" value="AMP-binding"/>
    <property type="match status" value="1"/>
</dbReference>
<dbReference type="GO" id="GO:0043041">
    <property type="term" value="P:amino acid activation for nonribosomal peptide biosynthetic process"/>
    <property type="evidence" value="ECO:0007669"/>
    <property type="project" value="TreeGrafter"/>
</dbReference>
<dbReference type="EMBL" id="AP019376">
    <property type="protein sequence ID" value="BBH88069.1"/>
    <property type="molecule type" value="Genomic_DNA"/>
</dbReference>
<dbReference type="GO" id="GO:0072330">
    <property type="term" value="P:monocarboxylic acid biosynthetic process"/>
    <property type="evidence" value="ECO:0007669"/>
    <property type="project" value="UniProtKB-ARBA"/>
</dbReference>
<dbReference type="GO" id="GO:0031177">
    <property type="term" value="F:phosphopantetheine binding"/>
    <property type="evidence" value="ECO:0007669"/>
    <property type="project" value="TreeGrafter"/>
</dbReference>
<comment type="cofactor">
    <cofactor evidence="1">
        <name>pantetheine 4'-phosphate</name>
        <dbReference type="ChEBI" id="CHEBI:47942"/>
    </cofactor>
</comment>
<dbReference type="InterPro" id="IPR000873">
    <property type="entry name" value="AMP-dep_synth/lig_dom"/>
</dbReference>
<dbReference type="InterPro" id="IPR009081">
    <property type="entry name" value="PP-bd_ACP"/>
</dbReference>
<dbReference type="Gene3D" id="3.30.559.30">
    <property type="entry name" value="Nonribosomal peptide synthetase, condensation domain"/>
    <property type="match status" value="1"/>
</dbReference>
<dbReference type="NCBIfam" id="TIGR01733">
    <property type="entry name" value="AA-adenyl-dom"/>
    <property type="match status" value="1"/>
</dbReference>
<sequence>MSQMHNRQTREAQLSPAQRELLKLWKQGSRKTNDTPPHITPRTEEGPAPLSFSQRRLWFLDQLEPGNPFYNISVAFRLVGPLHVAFLKESLNHVILRHEILRTTFTIADEKPLQQVHDFVQCPFQELHLSSDHSQTEIQRLLREEARTPFDLQKGPLLRTNLLRLSKHEHILQISMHHIISDGGSMDIFLADMAQCYNALVAGKKPALGPLPVQYADYASWQQAEFTEEKLAPLLTYWKNRLNDISPQSGLPTDTQRSATQQYRGSLLEMQLPTSLTEALKALCTQEKVTPFAALLASFQAFLAQYTGQNDIAVGTDVAEREHAELEEVIGFFVNTMVVRTTINPRLTFRELLHQVNQQLLEDLSHRHLPFDVLVAELQPRRDISHSALFQIMFTLQNTRIDTISLTDLRLERLVVDSEISRFDLIVDLFDTGQDIRGIVEYNTDLFHKETIMRLLDSWQTFLTAALATPERQTGQLPLLNEAQRHRMLFEWNTTSPRIPYPEQCDFPMLFAHQVEQTPDSIAVICEEEQVTYAHLKQRADQLTALLQRHRVGPESVIGIYLERSVPMLISLLAILQAGAAYVPLEPEYPPERVRLLLEDTSASVILSTRELLQTRQLNEQGIPVLCIEELFEQQPSSPQAPASPHPDQLAYVIFTSGSTGRPKGAMLSHSGMINHLYAKLDILQLGKQDRVAQSASLSFDISLWQFLAPLLVGGSVCILTPTIMHTPFMLTQALRRFNINTLELVPSQIRMLLEDGEQRNDSEALPLRWLISTGEAIPPLLCRQWLQRFPVVPIINTYGATECSDDVTHKIISELPDERSVNVAVGRPIANMQIYILNDDLEPVPVGVTGHIYIGGQGVGRGYIHNPQRTAETYLPDPFSKQPGARFYKTGDIGRYWHDGSIECLGRDDTQVKVRGYRIELGEIETLLLQHEYVKEAVVVVRNEADDKQIVAYIVPHVTMLSPQLLRQHLQQNLPAYMLPSHFVLLEQLPLNANGKVDRRALPAPTSTYTEEEYVAPESPAEKLIAQIWADLLALERVGLHDNFFTLGGHSILATQIILRIRSIFEVDLPLRHFFERPTVAGIVEELALLYEDRETVNEIASIYQEVAQLSDEELEHMI</sequence>
<dbReference type="InterPro" id="IPR025110">
    <property type="entry name" value="AMP-bd_C"/>
</dbReference>
<dbReference type="Gene3D" id="3.40.50.980">
    <property type="match status" value="2"/>
</dbReference>
<dbReference type="AlphaFoldDB" id="A0A455SM41"/>
<dbReference type="GO" id="GO:0003824">
    <property type="term" value="F:catalytic activity"/>
    <property type="evidence" value="ECO:0007669"/>
    <property type="project" value="InterPro"/>
</dbReference>
<dbReference type="PANTHER" id="PTHR45527">
    <property type="entry name" value="NONRIBOSOMAL PEPTIDE SYNTHETASE"/>
    <property type="match status" value="1"/>
</dbReference>
<dbReference type="PROSITE" id="PS00455">
    <property type="entry name" value="AMP_BINDING"/>
    <property type="match status" value="1"/>
</dbReference>
<dbReference type="Gene3D" id="3.30.300.30">
    <property type="match status" value="1"/>
</dbReference>
<accession>A0A455SM41</accession>
<organism evidence="6">
    <name type="scientific">Thermosporothrix sp. COM3</name>
    <dbReference type="NCBI Taxonomy" id="2490863"/>
    <lineage>
        <taxon>Bacteria</taxon>
        <taxon>Bacillati</taxon>
        <taxon>Chloroflexota</taxon>
        <taxon>Ktedonobacteria</taxon>
        <taxon>Ktedonobacterales</taxon>
        <taxon>Thermosporotrichaceae</taxon>
        <taxon>Thermosporothrix</taxon>
    </lineage>
</organism>
<evidence type="ECO:0000256" key="3">
    <source>
        <dbReference type="ARBA" id="ARBA00022553"/>
    </source>
</evidence>
<dbReference type="InterPro" id="IPR010071">
    <property type="entry name" value="AA_adenyl_dom"/>
</dbReference>
<dbReference type="SUPFAM" id="SSF52777">
    <property type="entry name" value="CoA-dependent acyltransferases"/>
    <property type="match status" value="2"/>
</dbReference>
<proteinExistence type="predicted"/>
<dbReference type="FunFam" id="3.40.50.12780:FF:000012">
    <property type="entry name" value="Non-ribosomal peptide synthetase"/>
    <property type="match status" value="1"/>
</dbReference>
<dbReference type="GO" id="GO:0005829">
    <property type="term" value="C:cytosol"/>
    <property type="evidence" value="ECO:0007669"/>
    <property type="project" value="TreeGrafter"/>
</dbReference>
<dbReference type="FunFam" id="3.30.300.30:FF:000010">
    <property type="entry name" value="Enterobactin synthetase component F"/>
    <property type="match status" value="1"/>
</dbReference>
<dbReference type="Gene3D" id="1.10.1200.10">
    <property type="entry name" value="ACP-like"/>
    <property type="match status" value="1"/>
</dbReference>
<dbReference type="Pfam" id="PF00550">
    <property type="entry name" value="PP-binding"/>
    <property type="match status" value="1"/>
</dbReference>
<evidence type="ECO:0000256" key="2">
    <source>
        <dbReference type="ARBA" id="ARBA00022450"/>
    </source>
</evidence>
<dbReference type="InterPro" id="IPR036736">
    <property type="entry name" value="ACP-like_sf"/>
</dbReference>
<dbReference type="InterPro" id="IPR001242">
    <property type="entry name" value="Condensation_dom"/>
</dbReference>
<dbReference type="PANTHER" id="PTHR45527:SF1">
    <property type="entry name" value="FATTY ACID SYNTHASE"/>
    <property type="match status" value="1"/>
</dbReference>
<dbReference type="Gene3D" id="2.30.38.10">
    <property type="entry name" value="Luciferase, Domain 3"/>
    <property type="match status" value="1"/>
</dbReference>
<dbReference type="CDD" id="cd19531">
    <property type="entry name" value="LCL_NRPS-like"/>
    <property type="match status" value="1"/>
</dbReference>
<dbReference type="InterPro" id="IPR020845">
    <property type="entry name" value="AMP-binding_CS"/>
</dbReference>
<dbReference type="FunFam" id="3.30.559.10:FF:000012">
    <property type="entry name" value="Non-ribosomal peptide synthetase"/>
    <property type="match status" value="1"/>
</dbReference>
<feature type="domain" description="Carrier" evidence="5">
    <location>
        <begin position="1017"/>
        <end position="1092"/>
    </location>
</feature>
<dbReference type="FunFam" id="3.40.50.980:FF:000001">
    <property type="entry name" value="Non-ribosomal peptide synthetase"/>
    <property type="match status" value="1"/>
</dbReference>
<evidence type="ECO:0000259" key="5">
    <source>
        <dbReference type="PROSITE" id="PS50075"/>
    </source>
</evidence>
<dbReference type="Gene3D" id="3.30.559.10">
    <property type="entry name" value="Chloramphenicol acetyltransferase-like domain"/>
    <property type="match status" value="1"/>
</dbReference>
<dbReference type="InterPro" id="IPR045851">
    <property type="entry name" value="AMP-bd_C_sf"/>
</dbReference>
<evidence type="ECO:0000256" key="4">
    <source>
        <dbReference type="SAM" id="MobiDB-lite"/>
    </source>
</evidence>
<dbReference type="SUPFAM" id="SSF56801">
    <property type="entry name" value="Acetyl-CoA synthetase-like"/>
    <property type="match status" value="1"/>
</dbReference>
<dbReference type="CDD" id="cd05930">
    <property type="entry name" value="A_NRPS"/>
    <property type="match status" value="1"/>
</dbReference>
<gene>
    <name evidence="6" type="ORF">KTC_28200</name>
</gene>
<dbReference type="FunFam" id="1.10.1200.10:FF:000016">
    <property type="entry name" value="Non-ribosomal peptide synthase"/>
    <property type="match status" value="1"/>
</dbReference>
<reference evidence="6" key="1">
    <citation type="submission" date="2018-12" db="EMBL/GenBank/DDBJ databases">
        <title>Novel natural products biosynthetic potential of the class Ktedonobacteria.</title>
        <authorList>
            <person name="Zheng Y."/>
            <person name="Saitou A."/>
            <person name="Wang C.M."/>
            <person name="Toyoda A."/>
            <person name="Minakuchi Y."/>
            <person name="Sekiguchi Y."/>
            <person name="Ueda K."/>
            <person name="Takano H."/>
            <person name="Sakai Y."/>
            <person name="Yokota A."/>
            <person name="Yabe S."/>
        </authorList>
    </citation>
    <scope>NUCLEOTIDE SEQUENCE</scope>
    <source>
        <strain evidence="6">COM3</strain>
    </source>
</reference>
<dbReference type="SUPFAM" id="SSF47336">
    <property type="entry name" value="ACP-like"/>
    <property type="match status" value="1"/>
</dbReference>
<dbReference type="PROSITE" id="PS50075">
    <property type="entry name" value="CARRIER"/>
    <property type="match status" value="1"/>
</dbReference>
<name>A0A455SM41_9CHLR</name>
<evidence type="ECO:0000313" key="6">
    <source>
        <dbReference type="EMBL" id="BBH88069.1"/>
    </source>
</evidence>
<evidence type="ECO:0000256" key="1">
    <source>
        <dbReference type="ARBA" id="ARBA00001957"/>
    </source>
</evidence>
<dbReference type="Pfam" id="PF13193">
    <property type="entry name" value="AMP-binding_C"/>
    <property type="match status" value="1"/>
</dbReference>
<dbReference type="GO" id="GO:0008610">
    <property type="term" value="P:lipid biosynthetic process"/>
    <property type="evidence" value="ECO:0007669"/>
    <property type="project" value="UniProtKB-ARBA"/>
</dbReference>
<dbReference type="Pfam" id="PF00668">
    <property type="entry name" value="Condensation"/>
    <property type="match status" value="1"/>
</dbReference>
<feature type="region of interest" description="Disordered" evidence="4">
    <location>
        <begin position="26"/>
        <end position="48"/>
    </location>
</feature>
<keyword evidence="3" id="KW-0597">Phosphoprotein</keyword>
<dbReference type="InterPro" id="IPR023213">
    <property type="entry name" value="CAT-like_dom_sf"/>
</dbReference>
<dbReference type="GO" id="GO:0044550">
    <property type="term" value="P:secondary metabolite biosynthetic process"/>
    <property type="evidence" value="ECO:0007669"/>
    <property type="project" value="UniProtKB-ARBA"/>
</dbReference>
<keyword evidence="2" id="KW-0596">Phosphopantetheine</keyword>
<protein>
    <recommendedName>
        <fullName evidence="5">Carrier domain-containing protein</fullName>
    </recommendedName>
</protein>